<dbReference type="EMBL" id="HBUF01352357">
    <property type="protein sequence ID" value="CAG6714881.1"/>
    <property type="molecule type" value="Transcribed_RNA"/>
</dbReference>
<protein>
    <submittedName>
        <fullName evidence="2">Uncharacterized protein</fullName>
    </submittedName>
</protein>
<dbReference type="EMBL" id="HBUF01084079">
    <property type="protein sequence ID" value="CAG6633830.1"/>
    <property type="molecule type" value="Transcribed_RNA"/>
</dbReference>
<keyword evidence="1" id="KW-0812">Transmembrane</keyword>
<sequence length="161" mass="18181">MFRSPVTIVLISSTLFFSKSWSRSLKKISILPSGDLYITNICIVFLFSFIFIPAHSMSISIHFGPCMIVSTLFSAILSLTYIAVPPCIFLVLLKCVIKLYPFIFMVSSALNNCQCSVMQSTSGFSIVFRFSNIGTLLFMHCMFWWIILNEYSSSLPLLLVL</sequence>
<reference evidence="2" key="1">
    <citation type="submission" date="2021-05" db="EMBL/GenBank/DDBJ databases">
        <authorList>
            <person name="Alioto T."/>
            <person name="Alioto T."/>
            <person name="Gomez Garrido J."/>
        </authorList>
    </citation>
    <scope>NUCLEOTIDE SEQUENCE</scope>
</reference>
<evidence type="ECO:0000313" key="2">
    <source>
        <dbReference type="EMBL" id="CAG6633830.1"/>
    </source>
</evidence>
<feature type="transmembrane region" description="Helical" evidence="1">
    <location>
        <begin position="61"/>
        <end position="82"/>
    </location>
</feature>
<proteinExistence type="predicted"/>
<keyword evidence="1" id="KW-0472">Membrane</keyword>
<name>A0A8D8VU75_9HEMI</name>
<dbReference type="EMBL" id="HBUF01084078">
    <property type="protein sequence ID" value="CAG6633829.1"/>
    <property type="molecule type" value="Transcribed_RNA"/>
</dbReference>
<feature type="transmembrane region" description="Helical" evidence="1">
    <location>
        <begin position="126"/>
        <end position="147"/>
    </location>
</feature>
<feature type="transmembrane region" description="Helical" evidence="1">
    <location>
        <begin position="38"/>
        <end position="54"/>
    </location>
</feature>
<organism evidence="2">
    <name type="scientific">Cacopsylla melanoneura</name>
    <dbReference type="NCBI Taxonomy" id="428564"/>
    <lineage>
        <taxon>Eukaryota</taxon>
        <taxon>Metazoa</taxon>
        <taxon>Ecdysozoa</taxon>
        <taxon>Arthropoda</taxon>
        <taxon>Hexapoda</taxon>
        <taxon>Insecta</taxon>
        <taxon>Pterygota</taxon>
        <taxon>Neoptera</taxon>
        <taxon>Paraneoptera</taxon>
        <taxon>Hemiptera</taxon>
        <taxon>Sternorrhyncha</taxon>
        <taxon>Psylloidea</taxon>
        <taxon>Psyllidae</taxon>
        <taxon>Psyllinae</taxon>
        <taxon>Cacopsylla</taxon>
    </lineage>
</organism>
<accession>A0A8D8VU75</accession>
<dbReference type="EMBL" id="HBUF01593342">
    <property type="protein sequence ID" value="CAG6774028.1"/>
    <property type="molecule type" value="Transcribed_RNA"/>
</dbReference>
<dbReference type="EMBL" id="HBUF01084080">
    <property type="protein sequence ID" value="CAG6633831.1"/>
    <property type="molecule type" value="Transcribed_RNA"/>
</dbReference>
<dbReference type="AlphaFoldDB" id="A0A8D8VU75"/>
<evidence type="ECO:0000256" key="1">
    <source>
        <dbReference type="SAM" id="Phobius"/>
    </source>
</evidence>
<keyword evidence="1" id="KW-1133">Transmembrane helix</keyword>